<dbReference type="InterPro" id="IPR018642">
    <property type="entry name" value="DUF2066"/>
</dbReference>
<dbReference type="Pfam" id="PF09839">
    <property type="entry name" value="DUF2066"/>
    <property type="match status" value="1"/>
</dbReference>
<dbReference type="PATRIC" id="fig|330734.3.peg.1434"/>
<dbReference type="Proteomes" id="UP000036406">
    <property type="component" value="Chromosome"/>
</dbReference>
<gene>
    <name evidence="1" type="ORF">ABA45_06810</name>
</gene>
<reference evidence="1 2" key="1">
    <citation type="submission" date="2015-05" db="EMBL/GenBank/DDBJ databases">
        <title>Complete genome of Marinobacter psychrophilus strain 20041T isolated from sea-ice of the Canadian Basin.</title>
        <authorList>
            <person name="Song L."/>
            <person name="Ren L."/>
            <person name="Yu Y."/>
            <person name="Wang X."/>
        </authorList>
    </citation>
    <scope>NUCLEOTIDE SEQUENCE [LARGE SCALE GENOMIC DNA]</scope>
    <source>
        <strain evidence="1 2">20041</strain>
    </source>
</reference>
<protein>
    <recommendedName>
        <fullName evidence="3">DUF2066 domain-containing protein</fullName>
    </recommendedName>
</protein>
<proteinExistence type="predicted"/>
<dbReference type="KEGG" id="mpq:ABA45_06810"/>
<evidence type="ECO:0008006" key="3">
    <source>
        <dbReference type="Google" id="ProtNLM"/>
    </source>
</evidence>
<organism evidence="1 2">
    <name type="scientific">Marinobacter psychrophilus</name>
    <dbReference type="NCBI Taxonomy" id="330734"/>
    <lineage>
        <taxon>Bacteria</taxon>
        <taxon>Pseudomonadati</taxon>
        <taxon>Pseudomonadota</taxon>
        <taxon>Gammaproteobacteria</taxon>
        <taxon>Pseudomonadales</taxon>
        <taxon>Marinobacteraceae</taxon>
        <taxon>Marinobacter</taxon>
    </lineage>
</organism>
<dbReference type="AlphaFoldDB" id="A0A0H4I3D9"/>
<sequence>MQLPGFYMRAFQKSDRPEFQKIDRTDFQRSIEFKSLSESCCGLVVSTLARVRQSVVRWTLAVVLLLAAQAQAVTVNNLYSANVALQGSGLEALSASYGAGLREVLVRVAGSRGVLEREGVDGVLGTAESMLTSYQILNAGAESRVQMSFGAVAVTQALASIQAPVWGANRPLTLAWVALEENGRRALITDIGPLDGASADFRSGLEIASRARGLPLVLPVAGAAGNRELLSDIWGQFVSRVRSASNDVGRDVMALVRVSRSGDQWRAGWVMDGFSSDSPGEQAVNADSPAALAQALIDRWTELYVSRYGASGGEAGKQPTVDLVLQGVTKLADYAKITQALALINAVENVVPVEVKGSELTMRLTFSGELDQLRDHITLDSRLVSQPAAAGPSEEQALQALYPVLIYRWQPSPVPAVVR</sequence>
<dbReference type="EMBL" id="CP011494">
    <property type="protein sequence ID" value="AKO52170.1"/>
    <property type="molecule type" value="Genomic_DNA"/>
</dbReference>
<evidence type="ECO:0000313" key="2">
    <source>
        <dbReference type="Proteomes" id="UP000036406"/>
    </source>
</evidence>
<evidence type="ECO:0000313" key="1">
    <source>
        <dbReference type="EMBL" id="AKO52170.1"/>
    </source>
</evidence>
<dbReference type="STRING" id="330734.ABA45_06810"/>
<name>A0A0H4I3D9_9GAMM</name>
<keyword evidence="2" id="KW-1185">Reference proteome</keyword>
<accession>A0A0H4I3D9</accession>